<evidence type="ECO:0000313" key="2">
    <source>
        <dbReference type="Proteomes" id="UP001431783"/>
    </source>
</evidence>
<protein>
    <submittedName>
        <fullName evidence="1">Uncharacterized protein</fullName>
    </submittedName>
</protein>
<dbReference type="EMBL" id="JARQZJ010000094">
    <property type="protein sequence ID" value="KAK9884800.1"/>
    <property type="molecule type" value="Genomic_DNA"/>
</dbReference>
<evidence type="ECO:0000313" key="1">
    <source>
        <dbReference type="EMBL" id="KAK9884800.1"/>
    </source>
</evidence>
<dbReference type="AlphaFoldDB" id="A0AAW1UQH1"/>
<reference evidence="1 2" key="1">
    <citation type="submission" date="2023-03" db="EMBL/GenBank/DDBJ databases">
        <title>Genome insight into feeding habits of ladybird beetles.</title>
        <authorList>
            <person name="Li H.-S."/>
            <person name="Huang Y.-H."/>
            <person name="Pang H."/>
        </authorList>
    </citation>
    <scope>NUCLEOTIDE SEQUENCE [LARGE SCALE GENOMIC DNA]</scope>
    <source>
        <strain evidence="1">SYSU_2023b</strain>
        <tissue evidence="1">Whole body</tissue>
    </source>
</reference>
<comment type="caution">
    <text evidence="1">The sequence shown here is derived from an EMBL/GenBank/DDBJ whole genome shotgun (WGS) entry which is preliminary data.</text>
</comment>
<accession>A0AAW1UQH1</accession>
<sequence>MIEDLRKTAVTLLKYTYNAILKDNYWPEQFETAQVILIPKSGIKESGFSAFGVGETVLTSRQNFEPLKKVYKAVRENFFRNFSEGGDQANRSVVV</sequence>
<name>A0AAW1UQH1_9CUCU</name>
<organism evidence="1 2">
    <name type="scientific">Henosepilachna vigintioctopunctata</name>
    <dbReference type="NCBI Taxonomy" id="420089"/>
    <lineage>
        <taxon>Eukaryota</taxon>
        <taxon>Metazoa</taxon>
        <taxon>Ecdysozoa</taxon>
        <taxon>Arthropoda</taxon>
        <taxon>Hexapoda</taxon>
        <taxon>Insecta</taxon>
        <taxon>Pterygota</taxon>
        <taxon>Neoptera</taxon>
        <taxon>Endopterygota</taxon>
        <taxon>Coleoptera</taxon>
        <taxon>Polyphaga</taxon>
        <taxon>Cucujiformia</taxon>
        <taxon>Coccinelloidea</taxon>
        <taxon>Coccinellidae</taxon>
        <taxon>Epilachninae</taxon>
        <taxon>Epilachnini</taxon>
        <taxon>Henosepilachna</taxon>
    </lineage>
</organism>
<dbReference type="Proteomes" id="UP001431783">
    <property type="component" value="Unassembled WGS sequence"/>
</dbReference>
<proteinExistence type="predicted"/>
<gene>
    <name evidence="1" type="ORF">WA026_009028</name>
</gene>
<keyword evidence="2" id="KW-1185">Reference proteome</keyword>